<reference evidence="1" key="2">
    <citation type="journal article" date="2015" name="Data Brief">
        <title>Shoot transcriptome of the giant reed, Arundo donax.</title>
        <authorList>
            <person name="Barrero R.A."/>
            <person name="Guerrero F.D."/>
            <person name="Moolhuijzen P."/>
            <person name="Goolsby J.A."/>
            <person name="Tidwell J."/>
            <person name="Bellgard S.E."/>
            <person name="Bellgard M.I."/>
        </authorList>
    </citation>
    <scope>NUCLEOTIDE SEQUENCE</scope>
    <source>
        <tissue evidence="1">Shoot tissue taken approximately 20 cm above the soil surface</tissue>
    </source>
</reference>
<dbReference type="AlphaFoldDB" id="A0A0A9B560"/>
<accession>A0A0A9B560</accession>
<organism evidence="1">
    <name type="scientific">Arundo donax</name>
    <name type="common">Giant reed</name>
    <name type="synonym">Donax arundinaceus</name>
    <dbReference type="NCBI Taxonomy" id="35708"/>
    <lineage>
        <taxon>Eukaryota</taxon>
        <taxon>Viridiplantae</taxon>
        <taxon>Streptophyta</taxon>
        <taxon>Embryophyta</taxon>
        <taxon>Tracheophyta</taxon>
        <taxon>Spermatophyta</taxon>
        <taxon>Magnoliopsida</taxon>
        <taxon>Liliopsida</taxon>
        <taxon>Poales</taxon>
        <taxon>Poaceae</taxon>
        <taxon>PACMAD clade</taxon>
        <taxon>Arundinoideae</taxon>
        <taxon>Arundineae</taxon>
        <taxon>Arundo</taxon>
    </lineage>
</organism>
<protein>
    <submittedName>
        <fullName evidence="1">Uncharacterized protein</fullName>
    </submittedName>
</protein>
<name>A0A0A9B560_ARUDO</name>
<sequence>MKKLQNSSLLILKCSGII</sequence>
<dbReference type="EMBL" id="GBRH01241580">
    <property type="protein sequence ID" value="JAD56315.1"/>
    <property type="molecule type" value="Transcribed_RNA"/>
</dbReference>
<reference evidence="1" key="1">
    <citation type="submission" date="2014-09" db="EMBL/GenBank/DDBJ databases">
        <authorList>
            <person name="Magalhaes I.L.F."/>
            <person name="Oliveira U."/>
            <person name="Santos F.R."/>
            <person name="Vidigal T.H.D.A."/>
            <person name="Brescovit A.D."/>
            <person name="Santos A.J."/>
        </authorList>
    </citation>
    <scope>NUCLEOTIDE SEQUENCE</scope>
    <source>
        <tissue evidence="1">Shoot tissue taken approximately 20 cm above the soil surface</tissue>
    </source>
</reference>
<evidence type="ECO:0000313" key="1">
    <source>
        <dbReference type="EMBL" id="JAD56315.1"/>
    </source>
</evidence>
<proteinExistence type="predicted"/>